<evidence type="ECO:0000256" key="8">
    <source>
        <dbReference type="SAM" id="MobiDB-lite"/>
    </source>
</evidence>
<keyword evidence="4" id="KW-0747">Spliceosome</keyword>
<organism evidence="9 10">
    <name type="scientific">Argiope bruennichi</name>
    <name type="common">Wasp spider</name>
    <name type="synonym">Aranea bruennichi</name>
    <dbReference type="NCBI Taxonomy" id="94029"/>
    <lineage>
        <taxon>Eukaryota</taxon>
        <taxon>Metazoa</taxon>
        <taxon>Ecdysozoa</taxon>
        <taxon>Arthropoda</taxon>
        <taxon>Chelicerata</taxon>
        <taxon>Arachnida</taxon>
        <taxon>Araneae</taxon>
        <taxon>Araneomorphae</taxon>
        <taxon>Entelegynae</taxon>
        <taxon>Araneoidea</taxon>
        <taxon>Araneidae</taxon>
        <taxon>Argiope</taxon>
    </lineage>
</organism>
<dbReference type="AlphaFoldDB" id="A0A8T0F9F3"/>
<feature type="region of interest" description="Disordered" evidence="8">
    <location>
        <begin position="256"/>
        <end position="285"/>
    </location>
</feature>
<protein>
    <recommendedName>
        <fullName evidence="2">RNA-binding protein 48</fullName>
    </recommendedName>
</protein>
<comment type="function">
    <text evidence="7">As a component of the minor spliceosome, involved in the splicing of U12-type introns in pre-mRNAs.</text>
</comment>
<accession>A0A8T0F9F3</accession>
<dbReference type="CDD" id="cd12442">
    <property type="entry name" value="RRM_RBM48"/>
    <property type="match status" value="1"/>
</dbReference>
<dbReference type="GO" id="GO:0005654">
    <property type="term" value="C:nucleoplasm"/>
    <property type="evidence" value="ECO:0007669"/>
    <property type="project" value="TreeGrafter"/>
</dbReference>
<evidence type="ECO:0000256" key="4">
    <source>
        <dbReference type="ARBA" id="ARBA00022728"/>
    </source>
</evidence>
<feature type="compositionally biased region" description="Low complexity" evidence="8">
    <location>
        <begin position="176"/>
        <end position="186"/>
    </location>
</feature>
<evidence type="ECO:0000256" key="5">
    <source>
        <dbReference type="ARBA" id="ARBA00022884"/>
    </source>
</evidence>
<keyword evidence="6" id="KW-0508">mRNA splicing</keyword>
<reference evidence="9" key="1">
    <citation type="journal article" date="2020" name="bioRxiv">
        <title>Chromosome-level reference genome of the European wasp spider Argiope bruennichi: a resource for studies on range expansion and evolutionary adaptation.</title>
        <authorList>
            <person name="Sheffer M.M."/>
            <person name="Hoppe A."/>
            <person name="Krehenwinkel H."/>
            <person name="Uhl G."/>
            <person name="Kuss A.W."/>
            <person name="Jensen L."/>
            <person name="Jensen C."/>
            <person name="Gillespie R.G."/>
            <person name="Hoff K.J."/>
            <person name="Prost S."/>
        </authorList>
    </citation>
    <scope>NUCLEOTIDE SEQUENCE</scope>
</reference>
<dbReference type="EMBL" id="JABXBU010000015">
    <property type="protein sequence ID" value="KAF8787844.1"/>
    <property type="molecule type" value="Genomic_DNA"/>
</dbReference>
<proteinExistence type="inferred from homology"/>
<dbReference type="InterPro" id="IPR034264">
    <property type="entry name" value="RBM48_RRM"/>
</dbReference>
<keyword evidence="5" id="KW-0694">RNA-binding</keyword>
<comment type="similarity">
    <text evidence="1">Belongs to the RBM48 family.</text>
</comment>
<dbReference type="GO" id="GO:0008380">
    <property type="term" value="P:RNA splicing"/>
    <property type="evidence" value="ECO:0007669"/>
    <property type="project" value="UniProtKB-KW"/>
</dbReference>
<keyword evidence="3" id="KW-0507">mRNA processing</keyword>
<evidence type="ECO:0000313" key="10">
    <source>
        <dbReference type="Proteomes" id="UP000807504"/>
    </source>
</evidence>
<feature type="compositionally biased region" description="Polar residues" evidence="8">
    <location>
        <begin position="275"/>
        <end position="285"/>
    </location>
</feature>
<dbReference type="GO" id="GO:0003723">
    <property type="term" value="F:RNA binding"/>
    <property type="evidence" value="ECO:0007669"/>
    <property type="project" value="UniProtKB-KW"/>
</dbReference>
<evidence type="ECO:0000256" key="3">
    <source>
        <dbReference type="ARBA" id="ARBA00022664"/>
    </source>
</evidence>
<evidence type="ECO:0000256" key="6">
    <source>
        <dbReference type="ARBA" id="ARBA00023187"/>
    </source>
</evidence>
<dbReference type="PANTHER" id="PTHR20957:SF0">
    <property type="entry name" value="RNA-BINDING PROTEIN 48"/>
    <property type="match status" value="1"/>
</dbReference>
<dbReference type="InterPro" id="IPR039599">
    <property type="entry name" value="RBM48"/>
</dbReference>
<gene>
    <name evidence="9" type="ORF">HNY73_009404</name>
</gene>
<dbReference type="GO" id="GO:0005681">
    <property type="term" value="C:spliceosomal complex"/>
    <property type="evidence" value="ECO:0007669"/>
    <property type="project" value="UniProtKB-KW"/>
</dbReference>
<evidence type="ECO:0000256" key="2">
    <source>
        <dbReference type="ARBA" id="ARBA00015189"/>
    </source>
</evidence>
<reference evidence="9" key="2">
    <citation type="submission" date="2020-06" db="EMBL/GenBank/DDBJ databases">
        <authorList>
            <person name="Sheffer M."/>
        </authorList>
    </citation>
    <scope>NUCLEOTIDE SEQUENCE</scope>
</reference>
<dbReference type="FunFam" id="3.30.70.330:FF:000424">
    <property type="entry name" value="RNA-binding protein 48 isoform X4"/>
    <property type="match status" value="1"/>
</dbReference>
<evidence type="ECO:0000256" key="7">
    <source>
        <dbReference type="ARBA" id="ARBA00035004"/>
    </source>
</evidence>
<keyword evidence="10" id="KW-1185">Reference proteome</keyword>
<feature type="region of interest" description="Disordered" evidence="8">
    <location>
        <begin position="176"/>
        <end position="202"/>
    </location>
</feature>
<dbReference type="Proteomes" id="UP000807504">
    <property type="component" value="Unassembled WGS sequence"/>
</dbReference>
<evidence type="ECO:0000313" key="9">
    <source>
        <dbReference type="EMBL" id="KAF8787844.1"/>
    </source>
</evidence>
<dbReference type="PANTHER" id="PTHR20957">
    <property type="entry name" value="RNA-BINDING PROTEIN 48"/>
    <property type="match status" value="1"/>
</dbReference>
<dbReference type="SUPFAM" id="SSF54928">
    <property type="entry name" value="RNA-binding domain, RBD"/>
    <property type="match status" value="1"/>
</dbReference>
<dbReference type="InterPro" id="IPR035979">
    <property type="entry name" value="RBD_domain_sf"/>
</dbReference>
<sequence>MNVYLARILYCSYYDAAESPITLNFMQYGTIYISFHLDLVSSHGVNKIYVGPRLQRYRDGKKDTAVKVYTINQESVYLLISNVPAVGGAEELQALCDQYGTVEDFRPLDEYPCEEFTEVYLVKYNLFPAARIAKKHLDDRSFLGSTLHVCYAPEFETISETRLKLQERRKYVAWKTKTGKNNTNAANEHKRNASSSQVQRNQLSNIPSLQPVTYIWAGKEYTEYPVPPLENLPVQNRERITSSSFVPHQIRSNQPLAWNSAGSSASSQSDLRSAPQSQLPYKADSSYQKTISDVRKRVAQVSVPNVRVSLKRRKRL</sequence>
<feature type="compositionally biased region" description="Low complexity" evidence="8">
    <location>
        <begin position="257"/>
        <end position="274"/>
    </location>
</feature>
<name>A0A8T0F9F3_ARGBR</name>
<feature type="compositionally biased region" description="Polar residues" evidence="8">
    <location>
        <begin position="193"/>
        <end position="202"/>
    </location>
</feature>
<dbReference type="GO" id="GO:0006397">
    <property type="term" value="P:mRNA processing"/>
    <property type="evidence" value="ECO:0007669"/>
    <property type="project" value="UniProtKB-KW"/>
</dbReference>
<evidence type="ECO:0000256" key="1">
    <source>
        <dbReference type="ARBA" id="ARBA00006938"/>
    </source>
</evidence>
<comment type="caution">
    <text evidence="9">The sequence shown here is derived from an EMBL/GenBank/DDBJ whole genome shotgun (WGS) entry which is preliminary data.</text>
</comment>